<proteinExistence type="predicted"/>
<comment type="caution">
    <text evidence="2">The sequence shown here is derived from an EMBL/GenBank/DDBJ whole genome shotgun (WGS) entry which is preliminary data.</text>
</comment>
<dbReference type="EMBL" id="QGKX02001290">
    <property type="protein sequence ID" value="KAF3538607.1"/>
    <property type="molecule type" value="Genomic_DNA"/>
</dbReference>
<gene>
    <name evidence="2" type="ORF">F2Q69_00018625</name>
</gene>
<dbReference type="PANTHER" id="PTHR31589:SF67">
    <property type="entry name" value="NEPROSIN DOMAIN-CONTAINING PROTEIN-RELATED"/>
    <property type="match status" value="1"/>
</dbReference>
<dbReference type="Pfam" id="PF03080">
    <property type="entry name" value="Neprosin"/>
    <property type="match status" value="1"/>
</dbReference>
<evidence type="ECO:0000313" key="3">
    <source>
        <dbReference type="Proteomes" id="UP000712600"/>
    </source>
</evidence>
<dbReference type="PROSITE" id="PS52045">
    <property type="entry name" value="NEPROSIN_PEP_CD"/>
    <property type="match status" value="1"/>
</dbReference>
<sequence length="265" mass="28893">MLNTGLTSTSIHSQSTVMERIASQDQGPYHGVEAWMSVHELNISVDQTSYTNIYVASAVSDKVNFIQTGWMVNPTLFGDGRPWSYGLWKGINRTGCYNTICPGFIQVSKTDPLSIPLSPLPKGEIGTYLSIKQDKETGNWWAADVKYNGHGMNIGYWPKELFDLISTNAGMVGVTGAVQASPSGKSPPMGNGYLPTKNEMGSARVRDANIIDSNFKVIGSKKYKLEKILDSDKCYGLRDGRKKSFDEGTYVLFTYGGPGGDSCGV</sequence>
<organism evidence="2 3">
    <name type="scientific">Brassica cretica</name>
    <name type="common">Mustard</name>
    <dbReference type="NCBI Taxonomy" id="69181"/>
    <lineage>
        <taxon>Eukaryota</taxon>
        <taxon>Viridiplantae</taxon>
        <taxon>Streptophyta</taxon>
        <taxon>Embryophyta</taxon>
        <taxon>Tracheophyta</taxon>
        <taxon>Spermatophyta</taxon>
        <taxon>Magnoliopsida</taxon>
        <taxon>eudicotyledons</taxon>
        <taxon>Gunneridae</taxon>
        <taxon>Pentapetalae</taxon>
        <taxon>rosids</taxon>
        <taxon>malvids</taxon>
        <taxon>Brassicales</taxon>
        <taxon>Brassicaceae</taxon>
        <taxon>Brassiceae</taxon>
        <taxon>Brassica</taxon>
    </lineage>
</organism>
<evidence type="ECO:0000313" key="2">
    <source>
        <dbReference type="EMBL" id="KAF3538607.1"/>
    </source>
</evidence>
<accession>A0A8S9Q934</accession>
<dbReference type="PANTHER" id="PTHR31589">
    <property type="entry name" value="PROTEIN, PUTATIVE (DUF239)-RELATED-RELATED"/>
    <property type="match status" value="1"/>
</dbReference>
<dbReference type="Proteomes" id="UP000712600">
    <property type="component" value="Unassembled WGS sequence"/>
</dbReference>
<dbReference type="InterPro" id="IPR053168">
    <property type="entry name" value="Glutamic_endopeptidase"/>
</dbReference>
<name>A0A8S9Q934_BRACR</name>
<dbReference type="InterPro" id="IPR004314">
    <property type="entry name" value="Neprosin"/>
</dbReference>
<feature type="domain" description="Neprosin PEP catalytic" evidence="1">
    <location>
        <begin position="8"/>
        <end position="264"/>
    </location>
</feature>
<dbReference type="AlphaFoldDB" id="A0A8S9Q934"/>
<reference evidence="2" key="1">
    <citation type="submission" date="2019-12" db="EMBL/GenBank/DDBJ databases">
        <title>Genome sequencing and annotation of Brassica cretica.</title>
        <authorList>
            <person name="Studholme D.J."/>
            <person name="Sarris P."/>
        </authorList>
    </citation>
    <scope>NUCLEOTIDE SEQUENCE</scope>
    <source>
        <strain evidence="2">PFS-109/04</strain>
        <tissue evidence="2">Leaf</tissue>
    </source>
</reference>
<protein>
    <recommendedName>
        <fullName evidence="1">Neprosin PEP catalytic domain-containing protein</fullName>
    </recommendedName>
</protein>
<evidence type="ECO:0000259" key="1">
    <source>
        <dbReference type="PROSITE" id="PS52045"/>
    </source>
</evidence>